<dbReference type="KEGG" id="mflg:ABS361_19315"/>
<dbReference type="Gene3D" id="3.30.70.1060">
    <property type="entry name" value="Dimeric alpha+beta barrel"/>
    <property type="match status" value="1"/>
</dbReference>
<evidence type="ECO:0000313" key="3">
    <source>
        <dbReference type="EMBL" id="XBY44166.1"/>
    </source>
</evidence>
<name>A0AAU7X8P2_9HYPH</name>
<sequence>MLFMAICRDKAGHTGVRAANRDTHLAWLKGLGDTVKIAGPFMDEAATEMRGSLVVIEAESLAAATAIFDADPYKAAGLFESVEIRPWRWVVGAPAA</sequence>
<dbReference type="AlphaFoldDB" id="A0AAU7X8P2"/>
<gene>
    <name evidence="3" type="ORF">ABS361_19315</name>
</gene>
<dbReference type="Pfam" id="PF03795">
    <property type="entry name" value="YCII"/>
    <property type="match status" value="1"/>
</dbReference>
<dbReference type="EMBL" id="CP158568">
    <property type="protein sequence ID" value="XBY44166.1"/>
    <property type="molecule type" value="Genomic_DNA"/>
</dbReference>
<dbReference type="RefSeq" id="WP_407049260.1">
    <property type="nucleotide sequence ID" value="NZ_CP158568.1"/>
</dbReference>
<dbReference type="InterPro" id="IPR051807">
    <property type="entry name" value="Sec-metab_biosynth-assoc"/>
</dbReference>
<organism evidence="3">
    <name type="scientific">Methyloraptor flagellatus</name>
    <dbReference type="NCBI Taxonomy" id="3162530"/>
    <lineage>
        <taxon>Bacteria</taxon>
        <taxon>Pseudomonadati</taxon>
        <taxon>Pseudomonadota</taxon>
        <taxon>Alphaproteobacteria</taxon>
        <taxon>Hyphomicrobiales</taxon>
        <taxon>Ancalomicrobiaceae</taxon>
        <taxon>Methyloraptor</taxon>
    </lineage>
</organism>
<protein>
    <submittedName>
        <fullName evidence="3">YciI family protein</fullName>
    </submittedName>
</protein>
<dbReference type="SUPFAM" id="SSF54909">
    <property type="entry name" value="Dimeric alpha+beta barrel"/>
    <property type="match status" value="1"/>
</dbReference>
<comment type="similarity">
    <text evidence="1">Belongs to the YciI family.</text>
</comment>
<dbReference type="InterPro" id="IPR005545">
    <property type="entry name" value="YCII"/>
</dbReference>
<evidence type="ECO:0000256" key="1">
    <source>
        <dbReference type="ARBA" id="ARBA00007689"/>
    </source>
</evidence>
<accession>A0AAU7X8P2</accession>
<evidence type="ECO:0000259" key="2">
    <source>
        <dbReference type="Pfam" id="PF03795"/>
    </source>
</evidence>
<dbReference type="InterPro" id="IPR011008">
    <property type="entry name" value="Dimeric_a/b-barrel"/>
</dbReference>
<feature type="domain" description="YCII-related" evidence="2">
    <location>
        <begin position="1"/>
        <end position="88"/>
    </location>
</feature>
<dbReference type="PANTHER" id="PTHR33606:SF3">
    <property type="entry name" value="PROTEIN YCII"/>
    <property type="match status" value="1"/>
</dbReference>
<reference evidence="3" key="1">
    <citation type="submission" date="2024-06" db="EMBL/GenBank/DDBJ databases">
        <title>Methylostella associata gen. nov., sp. nov., a novel Ancalomicrobiaceae-affiliated facultatively methylotrophic bacteria that feed on methanotrophs of the genus Methylococcus.</title>
        <authorList>
            <person name="Saltykova V."/>
            <person name="Danilova O.V."/>
            <person name="Oshkin I.Y."/>
            <person name="Belova S.E."/>
            <person name="Pimenov N.V."/>
            <person name="Dedysh S.N."/>
        </authorList>
    </citation>
    <scope>NUCLEOTIDE SEQUENCE</scope>
    <source>
        <strain evidence="3">S20</strain>
    </source>
</reference>
<dbReference type="PANTHER" id="PTHR33606">
    <property type="entry name" value="PROTEIN YCII"/>
    <property type="match status" value="1"/>
</dbReference>
<proteinExistence type="inferred from homology"/>